<organism evidence="1 2">
    <name type="scientific">Dolichospermum heterosporum TAC447</name>
    <dbReference type="NCBI Taxonomy" id="747523"/>
    <lineage>
        <taxon>Bacteria</taxon>
        <taxon>Bacillati</taxon>
        <taxon>Cyanobacteriota</taxon>
        <taxon>Cyanophyceae</taxon>
        <taxon>Nostocales</taxon>
        <taxon>Aphanizomenonaceae</taxon>
        <taxon>Dolichospermum</taxon>
        <taxon>Dolichospermum heterosporum</taxon>
    </lineage>
</organism>
<dbReference type="Proteomes" id="UP001057561">
    <property type="component" value="Chromosome"/>
</dbReference>
<dbReference type="EMBL" id="CP099464">
    <property type="protein sequence ID" value="UUO17594.1"/>
    <property type="molecule type" value="Genomic_DNA"/>
</dbReference>
<sequence length="63" mass="7194">MALFRQTTSSALTVFCPAVDEAVGQFYILQLDRHLLITNLQKTILKDYAINFGKLFNQKSMIN</sequence>
<accession>A0ABY5M6X2</accession>
<reference evidence="1" key="1">
    <citation type="submission" date="2022-06" db="EMBL/GenBank/DDBJ databases">
        <title>Nostosin G and Spiroidesin B from the Cyanobacterium Dolichospermum sp. NIES-1697.</title>
        <authorList>
            <person name="Phan C.-S."/>
            <person name="Mehjabin J.J."/>
            <person name="Anas A.R.J."/>
            <person name="Hayasaka M."/>
            <person name="Onoki R."/>
            <person name="Wang J."/>
            <person name="Umezawa T."/>
            <person name="Washio K."/>
            <person name="Morikawa M."/>
            <person name="Okino T."/>
        </authorList>
    </citation>
    <scope>NUCLEOTIDE SEQUENCE</scope>
    <source>
        <strain evidence="1">NIES-1697</strain>
    </source>
</reference>
<gene>
    <name evidence="1" type="ORF">NG743_11740</name>
</gene>
<dbReference type="RefSeq" id="WP_027402990.1">
    <property type="nucleotide sequence ID" value="NZ_CP099464.1"/>
</dbReference>
<name>A0ABY5M6X2_9CYAN</name>
<evidence type="ECO:0000313" key="1">
    <source>
        <dbReference type="EMBL" id="UUO17594.1"/>
    </source>
</evidence>
<keyword evidence="2" id="KW-1185">Reference proteome</keyword>
<protein>
    <submittedName>
        <fullName evidence="1">Uncharacterized protein</fullName>
    </submittedName>
</protein>
<evidence type="ECO:0000313" key="2">
    <source>
        <dbReference type="Proteomes" id="UP001057561"/>
    </source>
</evidence>
<proteinExistence type="predicted"/>